<reference evidence="2 3" key="1">
    <citation type="journal article" date="2018" name="MBio">
        <title>Comparative Genomics Reveals the Core Gene Toolbox for the Fungus-Insect Symbiosis.</title>
        <authorList>
            <person name="Wang Y."/>
            <person name="Stata M."/>
            <person name="Wang W."/>
            <person name="Stajich J.E."/>
            <person name="White M.M."/>
            <person name="Moncalvo J.M."/>
        </authorList>
    </citation>
    <scope>NUCLEOTIDE SEQUENCE [LARGE SCALE GENOMIC DNA]</scope>
    <source>
        <strain evidence="2 3">SWE-8-4</strain>
    </source>
</reference>
<dbReference type="AlphaFoldDB" id="A0A2T9YER4"/>
<gene>
    <name evidence="2" type="ORF">BB561_004693</name>
</gene>
<evidence type="ECO:0000313" key="2">
    <source>
        <dbReference type="EMBL" id="PVU90837.1"/>
    </source>
</evidence>
<dbReference type="EMBL" id="MBFR01000237">
    <property type="protein sequence ID" value="PVU90837.1"/>
    <property type="molecule type" value="Genomic_DNA"/>
</dbReference>
<accession>A0A2T9YER4</accession>
<name>A0A2T9YER4_9FUNG</name>
<dbReference type="Proteomes" id="UP000245383">
    <property type="component" value="Unassembled WGS sequence"/>
</dbReference>
<feature type="compositionally biased region" description="Low complexity" evidence="1">
    <location>
        <begin position="291"/>
        <end position="300"/>
    </location>
</feature>
<organism evidence="2 3">
    <name type="scientific">Smittium simulii</name>
    <dbReference type="NCBI Taxonomy" id="133385"/>
    <lineage>
        <taxon>Eukaryota</taxon>
        <taxon>Fungi</taxon>
        <taxon>Fungi incertae sedis</taxon>
        <taxon>Zoopagomycota</taxon>
        <taxon>Kickxellomycotina</taxon>
        <taxon>Harpellomycetes</taxon>
        <taxon>Harpellales</taxon>
        <taxon>Legeriomycetaceae</taxon>
        <taxon>Smittium</taxon>
    </lineage>
</organism>
<feature type="region of interest" description="Disordered" evidence="1">
    <location>
        <begin position="291"/>
        <end position="342"/>
    </location>
</feature>
<feature type="compositionally biased region" description="Polar residues" evidence="1">
    <location>
        <begin position="172"/>
        <end position="181"/>
    </location>
</feature>
<sequence>MARNTPDADSNMAITRSKAKINMVASEAVVSTLFDKSKAVAQIQSLKNIELPTFLKTKQSDRRKEDKKSAEGLTPSERKQSKSNTIIKKVLNEKDKISLKLKSKFRVDSSSDTNISGSGSDWDSFLSPGYKATLEANEQTNGGLEPMSRSQENSSSSSGPSISSLFSRKTISESSHSNSLGQKPESRCSSSTQESMSSECITDLENRILSTAEIDKALYAFQSTPKQQVFPSQQEPNWGNVDIRLKEMNFMLKSMFESSKLLQAKIDNLEKKYSEKPHYIKVLPKIEATSSTESLGSETSSHNELQTEPRPITTHLKKLYNTRNNNKEKSRANKTSSPRTNFQNTGEMEVLSRILKDLYLSRSLGDYKVKQIKSDSSIAVTDSVEFCQKLYAPVDKIPEISLLKQALVGELPAKIPIRKFIVNELLKKSKLGSNVLSVNFDKIFTIVSEEQYSLDSSESKLKEKSLNPATNSNDCNNVSLRFEAALTTASIGNLEGTEAFLQYTLDTILHAVFGTATTFASLPLRYDRNKIDTSLTKSGKRPDFLCWYNDLLVFKGEEKKCGNVRNIALELTDKMQPNKIGKLKGQIPFLLCYATAGSNILFVAINQANQMLECSQVLDMNSIADRVTILLILVNTMRIAQKIAQKVQA</sequence>
<feature type="region of interest" description="Disordered" evidence="1">
    <location>
        <begin position="57"/>
        <end position="84"/>
    </location>
</feature>
<protein>
    <submittedName>
        <fullName evidence="2">Uncharacterized protein</fullName>
    </submittedName>
</protein>
<feature type="compositionally biased region" description="Low complexity" evidence="1">
    <location>
        <begin position="148"/>
        <end position="167"/>
    </location>
</feature>
<feature type="compositionally biased region" description="Basic and acidic residues" evidence="1">
    <location>
        <begin position="58"/>
        <end position="80"/>
    </location>
</feature>
<feature type="region of interest" description="Disordered" evidence="1">
    <location>
        <begin position="140"/>
        <end position="195"/>
    </location>
</feature>
<keyword evidence="3" id="KW-1185">Reference proteome</keyword>
<feature type="compositionally biased region" description="Polar residues" evidence="1">
    <location>
        <begin position="333"/>
        <end position="342"/>
    </location>
</feature>
<comment type="caution">
    <text evidence="2">The sequence shown here is derived from an EMBL/GenBank/DDBJ whole genome shotgun (WGS) entry which is preliminary data.</text>
</comment>
<dbReference type="OrthoDB" id="2438138at2759"/>
<proteinExistence type="predicted"/>
<evidence type="ECO:0000313" key="3">
    <source>
        <dbReference type="Proteomes" id="UP000245383"/>
    </source>
</evidence>
<evidence type="ECO:0000256" key="1">
    <source>
        <dbReference type="SAM" id="MobiDB-lite"/>
    </source>
</evidence>